<comment type="caution">
    <text evidence="1">The sequence shown here is derived from an EMBL/GenBank/DDBJ whole genome shotgun (WGS) entry which is preliminary data.</text>
</comment>
<dbReference type="GO" id="GO:0019441">
    <property type="term" value="P:L-tryptophan catabolic process to kynurenine"/>
    <property type="evidence" value="ECO:0007669"/>
    <property type="project" value="InterPro"/>
</dbReference>
<accession>A0A9D2TB61</accession>
<dbReference type="InterPro" id="IPR037175">
    <property type="entry name" value="KFase_sf"/>
</dbReference>
<dbReference type="PANTHER" id="PTHR31118:SF12">
    <property type="entry name" value="CYCLASE-LIKE PROTEIN 2"/>
    <property type="match status" value="1"/>
</dbReference>
<proteinExistence type="predicted"/>
<dbReference type="InterPro" id="IPR007325">
    <property type="entry name" value="KFase/CYL"/>
</dbReference>
<evidence type="ECO:0000313" key="2">
    <source>
        <dbReference type="Proteomes" id="UP000823886"/>
    </source>
</evidence>
<reference evidence="1" key="1">
    <citation type="journal article" date="2021" name="PeerJ">
        <title>Extensive microbial diversity within the chicken gut microbiome revealed by metagenomics and culture.</title>
        <authorList>
            <person name="Gilroy R."/>
            <person name="Ravi A."/>
            <person name="Getino M."/>
            <person name="Pursley I."/>
            <person name="Horton D.L."/>
            <person name="Alikhan N.F."/>
            <person name="Baker D."/>
            <person name="Gharbi K."/>
            <person name="Hall N."/>
            <person name="Watson M."/>
            <person name="Adriaenssens E.M."/>
            <person name="Foster-Nyarko E."/>
            <person name="Jarju S."/>
            <person name="Secka A."/>
            <person name="Antonio M."/>
            <person name="Oren A."/>
            <person name="Chaudhuri R.R."/>
            <person name="La Ragione R."/>
            <person name="Hildebrand F."/>
            <person name="Pallen M.J."/>
        </authorList>
    </citation>
    <scope>NUCLEOTIDE SEQUENCE</scope>
    <source>
        <strain evidence="1">ChiBcec2-3848</strain>
    </source>
</reference>
<dbReference type="Proteomes" id="UP000823886">
    <property type="component" value="Unassembled WGS sequence"/>
</dbReference>
<sequence>MKIYDISKELFSSSVYPGDPAPEKELFYSTKEGDVCNLTRLTLGSHNGTHLDAPRHFFQEKHGADQIPLEKTIGRCKVAELSGTVSADQIRKLLEPDTRKLLIKGEILLTPEAAQVMAERKLDLIGVEGQTVGEGETQISIHRILLEAEVVILEGILLEEVTPGYYFLAAQPLKMEGLDGSPVRPVLLA</sequence>
<name>A0A9D2TB61_9FIRM</name>
<protein>
    <submittedName>
        <fullName evidence="1">Cyclase family protein</fullName>
    </submittedName>
</protein>
<reference evidence="1" key="2">
    <citation type="submission" date="2021-04" db="EMBL/GenBank/DDBJ databases">
        <authorList>
            <person name="Gilroy R."/>
        </authorList>
    </citation>
    <scope>NUCLEOTIDE SEQUENCE</scope>
    <source>
        <strain evidence="1">ChiBcec2-3848</strain>
    </source>
</reference>
<dbReference type="AlphaFoldDB" id="A0A9D2TB61"/>
<dbReference type="EMBL" id="DWVZ01000005">
    <property type="protein sequence ID" value="HJC62052.1"/>
    <property type="molecule type" value="Genomic_DNA"/>
</dbReference>
<evidence type="ECO:0000313" key="1">
    <source>
        <dbReference type="EMBL" id="HJC62052.1"/>
    </source>
</evidence>
<dbReference type="Gene3D" id="3.50.30.50">
    <property type="entry name" value="Putative cyclase"/>
    <property type="match status" value="1"/>
</dbReference>
<organism evidence="1 2">
    <name type="scientific">Candidatus Blautia merdavium</name>
    <dbReference type="NCBI Taxonomy" id="2838494"/>
    <lineage>
        <taxon>Bacteria</taxon>
        <taxon>Bacillati</taxon>
        <taxon>Bacillota</taxon>
        <taxon>Clostridia</taxon>
        <taxon>Lachnospirales</taxon>
        <taxon>Lachnospiraceae</taxon>
        <taxon>Blautia</taxon>
    </lineage>
</organism>
<dbReference type="SUPFAM" id="SSF102198">
    <property type="entry name" value="Putative cyclase"/>
    <property type="match status" value="1"/>
</dbReference>
<dbReference type="PANTHER" id="PTHR31118">
    <property type="entry name" value="CYCLASE-LIKE PROTEIN 2"/>
    <property type="match status" value="1"/>
</dbReference>
<dbReference type="GO" id="GO:0004061">
    <property type="term" value="F:arylformamidase activity"/>
    <property type="evidence" value="ECO:0007669"/>
    <property type="project" value="InterPro"/>
</dbReference>
<dbReference type="Pfam" id="PF04199">
    <property type="entry name" value="Cyclase"/>
    <property type="match status" value="1"/>
</dbReference>
<gene>
    <name evidence="1" type="ORF">H9753_00345</name>
</gene>